<protein>
    <submittedName>
        <fullName evidence="1 2">Uncharacterized protein</fullName>
    </submittedName>
</protein>
<name>A0A072TEV1_MEDTR</name>
<dbReference type="EnsemblPlants" id="KEH15872">
    <property type="protein sequence ID" value="KEH15872"/>
    <property type="gene ID" value="MTR_0475s0040"/>
</dbReference>
<dbReference type="EMBL" id="KL403200">
    <property type="protein sequence ID" value="KEH15872.1"/>
    <property type="molecule type" value="Genomic_DNA"/>
</dbReference>
<proteinExistence type="predicted"/>
<dbReference type="Proteomes" id="UP000002051">
    <property type="component" value="Unassembled WGS sequence"/>
</dbReference>
<evidence type="ECO:0000313" key="3">
    <source>
        <dbReference type="Proteomes" id="UP000002051"/>
    </source>
</evidence>
<dbReference type="HOGENOM" id="CLU_1689375_0_0_1"/>
<reference evidence="1 3" key="1">
    <citation type="journal article" date="2011" name="Nature">
        <title>The Medicago genome provides insight into the evolution of rhizobial symbioses.</title>
        <authorList>
            <person name="Young N.D."/>
            <person name="Debelle F."/>
            <person name="Oldroyd G.E."/>
            <person name="Geurts R."/>
            <person name="Cannon S.B."/>
            <person name="Udvardi M.K."/>
            <person name="Benedito V.A."/>
            <person name="Mayer K.F."/>
            <person name="Gouzy J."/>
            <person name="Schoof H."/>
            <person name="Van de Peer Y."/>
            <person name="Proost S."/>
            <person name="Cook D.R."/>
            <person name="Meyers B.C."/>
            <person name="Spannagl M."/>
            <person name="Cheung F."/>
            <person name="De Mita S."/>
            <person name="Krishnakumar V."/>
            <person name="Gundlach H."/>
            <person name="Zhou S."/>
            <person name="Mudge J."/>
            <person name="Bharti A.K."/>
            <person name="Murray J.D."/>
            <person name="Naoumkina M.A."/>
            <person name="Rosen B."/>
            <person name="Silverstein K.A."/>
            <person name="Tang H."/>
            <person name="Rombauts S."/>
            <person name="Zhao P.X."/>
            <person name="Zhou P."/>
            <person name="Barbe V."/>
            <person name="Bardou P."/>
            <person name="Bechner M."/>
            <person name="Bellec A."/>
            <person name="Berger A."/>
            <person name="Berges H."/>
            <person name="Bidwell S."/>
            <person name="Bisseling T."/>
            <person name="Choisne N."/>
            <person name="Couloux A."/>
            <person name="Denny R."/>
            <person name="Deshpande S."/>
            <person name="Dai X."/>
            <person name="Doyle J.J."/>
            <person name="Dudez A.M."/>
            <person name="Farmer A.D."/>
            <person name="Fouteau S."/>
            <person name="Franken C."/>
            <person name="Gibelin C."/>
            <person name="Gish J."/>
            <person name="Goldstein S."/>
            <person name="Gonzalez A.J."/>
            <person name="Green P.J."/>
            <person name="Hallab A."/>
            <person name="Hartog M."/>
            <person name="Hua A."/>
            <person name="Humphray S.J."/>
            <person name="Jeong D.H."/>
            <person name="Jing Y."/>
            <person name="Jocker A."/>
            <person name="Kenton S.M."/>
            <person name="Kim D.J."/>
            <person name="Klee K."/>
            <person name="Lai H."/>
            <person name="Lang C."/>
            <person name="Lin S."/>
            <person name="Macmil S.L."/>
            <person name="Magdelenat G."/>
            <person name="Matthews L."/>
            <person name="McCorrison J."/>
            <person name="Monaghan E.L."/>
            <person name="Mun J.H."/>
            <person name="Najar F.Z."/>
            <person name="Nicholson C."/>
            <person name="Noirot C."/>
            <person name="O'Bleness M."/>
            <person name="Paule C.R."/>
            <person name="Poulain J."/>
            <person name="Prion F."/>
            <person name="Qin B."/>
            <person name="Qu C."/>
            <person name="Retzel E.F."/>
            <person name="Riddle C."/>
            <person name="Sallet E."/>
            <person name="Samain S."/>
            <person name="Samson N."/>
            <person name="Sanders I."/>
            <person name="Saurat O."/>
            <person name="Scarpelli C."/>
            <person name="Schiex T."/>
            <person name="Segurens B."/>
            <person name="Severin A.J."/>
            <person name="Sherrier D.J."/>
            <person name="Shi R."/>
            <person name="Sims S."/>
            <person name="Singer S.R."/>
            <person name="Sinharoy S."/>
            <person name="Sterck L."/>
            <person name="Viollet A."/>
            <person name="Wang B.B."/>
            <person name="Wang K."/>
            <person name="Wang M."/>
            <person name="Wang X."/>
            <person name="Warfsmann J."/>
            <person name="Weissenbach J."/>
            <person name="White D.D."/>
            <person name="White J.D."/>
            <person name="Wiley G.B."/>
            <person name="Wincker P."/>
            <person name="Xing Y."/>
            <person name="Yang L."/>
            <person name="Yao Z."/>
            <person name="Ying F."/>
            <person name="Zhai J."/>
            <person name="Zhou L."/>
            <person name="Zuber A."/>
            <person name="Denarie J."/>
            <person name="Dixon R.A."/>
            <person name="May G.D."/>
            <person name="Schwartz D.C."/>
            <person name="Rogers J."/>
            <person name="Quetier F."/>
            <person name="Town C.D."/>
            <person name="Roe B.A."/>
        </authorList>
    </citation>
    <scope>NUCLEOTIDE SEQUENCE [LARGE SCALE GENOMIC DNA]</scope>
    <source>
        <strain evidence="1">A17</strain>
        <strain evidence="2 3">cv. Jemalong A17</strain>
    </source>
</reference>
<evidence type="ECO:0000313" key="2">
    <source>
        <dbReference type="EnsemblPlants" id="KEH15872"/>
    </source>
</evidence>
<dbReference type="AlphaFoldDB" id="A0A072TEV1"/>
<evidence type="ECO:0000313" key="1">
    <source>
        <dbReference type="EMBL" id="KEH15872.1"/>
    </source>
</evidence>
<keyword evidence="3" id="KW-1185">Reference proteome</keyword>
<reference evidence="2" key="3">
    <citation type="submission" date="2015-06" db="UniProtKB">
        <authorList>
            <consortium name="EnsemblPlants"/>
        </authorList>
    </citation>
    <scope>IDENTIFICATION</scope>
    <source>
        <strain evidence="2">cv. Jemalong A17</strain>
    </source>
</reference>
<accession>A0A072TEV1</accession>
<reference evidence="1 3" key="2">
    <citation type="journal article" date="2014" name="BMC Genomics">
        <title>An improved genome release (version Mt4.0) for the model legume Medicago truncatula.</title>
        <authorList>
            <person name="Tang H."/>
            <person name="Krishnakumar V."/>
            <person name="Bidwell S."/>
            <person name="Rosen B."/>
            <person name="Chan A."/>
            <person name="Zhou S."/>
            <person name="Gentzbittel L."/>
            <person name="Childs K.L."/>
            <person name="Yandell M."/>
            <person name="Gundlach H."/>
            <person name="Mayer K.F."/>
            <person name="Schwartz D.C."/>
            <person name="Town C.D."/>
        </authorList>
    </citation>
    <scope>GENOME REANNOTATION</scope>
    <source>
        <strain evidence="1">A17</strain>
        <strain evidence="2 3">cv. Jemalong A17</strain>
    </source>
</reference>
<gene>
    <name evidence="1" type="ORF">MTR_0475s0040</name>
</gene>
<organism evidence="1 3">
    <name type="scientific">Medicago truncatula</name>
    <name type="common">Barrel medic</name>
    <name type="synonym">Medicago tribuloides</name>
    <dbReference type="NCBI Taxonomy" id="3880"/>
    <lineage>
        <taxon>Eukaryota</taxon>
        <taxon>Viridiplantae</taxon>
        <taxon>Streptophyta</taxon>
        <taxon>Embryophyta</taxon>
        <taxon>Tracheophyta</taxon>
        <taxon>Spermatophyta</taxon>
        <taxon>Magnoliopsida</taxon>
        <taxon>eudicotyledons</taxon>
        <taxon>Gunneridae</taxon>
        <taxon>Pentapetalae</taxon>
        <taxon>rosids</taxon>
        <taxon>fabids</taxon>
        <taxon>Fabales</taxon>
        <taxon>Fabaceae</taxon>
        <taxon>Papilionoideae</taxon>
        <taxon>50 kb inversion clade</taxon>
        <taxon>NPAAA clade</taxon>
        <taxon>Hologalegina</taxon>
        <taxon>IRL clade</taxon>
        <taxon>Trifolieae</taxon>
        <taxon>Medicago</taxon>
    </lineage>
</organism>
<sequence length="156" mass="17583">MASTTMRLPTNTAAVTESSFPRRNSISGLITSRSSSSLRLKYRSLNHNLNLRRRISFQVKCLFGSSEAKQKTQGSRNSRTTRCFHKPSPRAYENKLTIASEHAISCFHEFSQRVSRLKNPAEFIIASNDREAASHLLGLKGRFLLASLYHDIVAKL</sequence>